<feature type="compositionally biased region" description="Polar residues" evidence="1">
    <location>
        <begin position="29"/>
        <end position="39"/>
    </location>
</feature>
<evidence type="ECO:0000313" key="3">
    <source>
        <dbReference type="WBParaSite" id="PSAMB.scaffold1016size37123.g10415.t1"/>
    </source>
</evidence>
<proteinExistence type="predicted"/>
<feature type="compositionally biased region" description="Basic and acidic residues" evidence="1">
    <location>
        <begin position="57"/>
        <end position="67"/>
    </location>
</feature>
<organism evidence="2 3">
    <name type="scientific">Plectus sambesii</name>
    <dbReference type="NCBI Taxonomy" id="2011161"/>
    <lineage>
        <taxon>Eukaryota</taxon>
        <taxon>Metazoa</taxon>
        <taxon>Ecdysozoa</taxon>
        <taxon>Nematoda</taxon>
        <taxon>Chromadorea</taxon>
        <taxon>Plectida</taxon>
        <taxon>Plectina</taxon>
        <taxon>Plectoidea</taxon>
        <taxon>Plectidae</taxon>
        <taxon>Plectus</taxon>
    </lineage>
</organism>
<reference evidence="3" key="1">
    <citation type="submission" date="2022-11" db="UniProtKB">
        <authorList>
            <consortium name="WormBaseParasite"/>
        </authorList>
    </citation>
    <scope>IDENTIFICATION</scope>
</reference>
<dbReference type="Proteomes" id="UP000887566">
    <property type="component" value="Unplaced"/>
</dbReference>
<feature type="compositionally biased region" description="Basic and acidic residues" evidence="1">
    <location>
        <begin position="1"/>
        <end position="10"/>
    </location>
</feature>
<accession>A0A914UHB8</accession>
<evidence type="ECO:0000313" key="2">
    <source>
        <dbReference type="Proteomes" id="UP000887566"/>
    </source>
</evidence>
<dbReference type="WBParaSite" id="PSAMB.scaffold1016size37123.g10415.t1">
    <property type="protein sequence ID" value="PSAMB.scaffold1016size37123.g10415.t1"/>
    <property type="gene ID" value="PSAMB.scaffold1016size37123.g10415"/>
</dbReference>
<keyword evidence="2" id="KW-1185">Reference proteome</keyword>
<feature type="region of interest" description="Disordered" evidence="1">
    <location>
        <begin position="1"/>
        <end position="67"/>
    </location>
</feature>
<sequence length="103" mass="11523">MGANEADCRVGHSSVHRRSEDQQHYCESPRSNAHSNATGESVRKHDQGRLPPPPPVRVKDLGRGEKAVVPRSAIRRAFTPGDIQAPLTIPLKRHQMRFRRLTG</sequence>
<dbReference type="AlphaFoldDB" id="A0A914UHB8"/>
<name>A0A914UHB8_9BILA</name>
<protein>
    <submittedName>
        <fullName evidence="3">Uncharacterized protein</fullName>
    </submittedName>
</protein>
<evidence type="ECO:0000256" key="1">
    <source>
        <dbReference type="SAM" id="MobiDB-lite"/>
    </source>
</evidence>